<proteinExistence type="predicted"/>
<dbReference type="AlphaFoldDB" id="A0A0E9VFF8"/>
<dbReference type="EMBL" id="GBXM01031723">
    <property type="protein sequence ID" value="JAH76854.1"/>
    <property type="molecule type" value="Transcribed_RNA"/>
</dbReference>
<reference evidence="1" key="1">
    <citation type="submission" date="2014-11" db="EMBL/GenBank/DDBJ databases">
        <authorList>
            <person name="Amaro Gonzalez C."/>
        </authorList>
    </citation>
    <scope>NUCLEOTIDE SEQUENCE</scope>
</reference>
<name>A0A0E9VFF8_ANGAN</name>
<evidence type="ECO:0000313" key="1">
    <source>
        <dbReference type="EMBL" id="JAH76854.1"/>
    </source>
</evidence>
<sequence length="30" mass="3466">MFFLVVAADLVGLDGLHKLTMYGFKKRFFT</sequence>
<reference evidence="1" key="2">
    <citation type="journal article" date="2015" name="Fish Shellfish Immunol.">
        <title>Early steps in the European eel (Anguilla anguilla)-Vibrio vulnificus interaction in the gills: Role of the RtxA13 toxin.</title>
        <authorList>
            <person name="Callol A."/>
            <person name="Pajuelo D."/>
            <person name="Ebbesson L."/>
            <person name="Teles M."/>
            <person name="MacKenzie S."/>
            <person name="Amaro C."/>
        </authorList>
    </citation>
    <scope>NUCLEOTIDE SEQUENCE</scope>
</reference>
<accession>A0A0E9VFF8</accession>
<protein>
    <submittedName>
        <fullName evidence="1">Uncharacterized protein</fullName>
    </submittedName>
</protein>
<organism evidence="1">
    <name type="scientific">Anguilla anguilla</name>
    <name type="common">European freshwater eel</name>
    <name type="synonym">Muraena anguilla</name>
    <dbReference type="NCBI Taxonomy" id="7936"/>
    <lineage>
        <taxon>Eukaryota</taxon>
        <taxon>Metazoa</taxon>
        <taxon>Chordata</taxon>
        <taxon>Craniata</taxon>
        <taxon>Vertebrata</taxon>
        <taxon>Euteleostomi</taxon>
        <taxon>Actinopterygii</taxon>
        <taxon>Neopterygii</taxon>
        <taxon>Teleostei</taxon>
        <taxon>Anguilliformes</taxon>
        <taxon>Anguillidae</taxon>
        <taxon>Anguilla</taxon>
    </lineage>
</organism>